<evidence type="ECO:0008006" key="4">
    <source>
        <dbReference type="Google" id="ProtNLM"/>
    </source>
</evidence>
<feature type="transmembrane region" description="Helical" evidence="1">
    <location>
        <begin position="109"/>
        <end position="132"/>
    </location>
</feature>
<keyword evidence="1" id="KW-0472">Membrane</keyword>
<dbReference type="OrthoDB" id="5526262at2"/>
<gene>
    <name evidence="2" type="ORF">DN745_13045</name>
</gene>
<dbReference type="Proteomes" id="UP000249799">
    <property type="component" value="Chromosome"/>
</dbReference>
<evidence type="ECO:0000313" key="3">
    <source>
        <dbReference type="Proteomes" id="UP000249799"/>
    </source>
</evidence>
<evidence type="ECO:0000256" key="1">
    <source>
        <dbReference type="SAM" id="Phobius"/>
    </source>
</evidence>
<keyword evidence="3" id="KW-1185">Reference proteome</keyword>
<accession>A0A2Z4FMZ2</accession>
<sequence>MPRKNEDNNSSPTPQRGSARAWGVRLGAHGLGVMATAALLLLPFVSRSTLEIVWESAKYTEFLRLSWLDALLFVGMAACLWALAVILFEVVSSRRAPVHKVLGMPRGSVMTETLVILPIFFLLTFGIAQLAVNNIAGLLVNAAVFQSGRTAWLWSSEADEGRRGVTSAMVKDLAHAQAAVVLAPVAPGEFIQGVSIQNERFIELRGVMMGSQLPAFSTDTGSAGKTAATGFLMGTNMTNLPEMDSSFSNALDTSSWPARTTRKLTFAFHASEVVVLEENSEVGVRLTYHHFQAFPMVGRIFGELKTDVGTRPGYYKTLERKFTMPAQINPNKKTP</sequence>
<dbReference type="KEGG" id="bsed:DN745_13045"/>
<proteinExistence type="predicted"/>
<organism evidence="2 3">
    <name type="scientific">Bradymonas sediminis</name>
    <dbReference type="NCBI Taxonomy" id="1548548"/>
    <lineage>
        <taxon>Bacteria</taxon>
        <taxon>Deltaproteobacteria</taxon>
        <taxon>Bradymonadales</taxon>
        <taxon>Bradymonadaceae</taxon>
        <taxon>Bradymonas</taxon>
    </lineage>
</organism>
<feature type="transmembrane region" description="Helical" evidence="1">
    <location>
        <begin position="65"/>
        <end position="88"/>
    </location>
</feature>
<dbReference type="RefSeq" id="WP_111335476.1">
    <property type="nucleotide sequence ID" value="NZ_CP030032.1"/>
</dbReference>
<protein>
    <recommendedName>
        <fullName evidence="4">Pilus assembly protein</fullName>
    </recommendedName>
</protein>
<dbReference type="AlphaFoldDB" id="A0A2Z4FMZ2"/>
<evidence type="ECO:0000313" key="2">
    <source>
        <dbReference type="EMBL" id="AWV90210.1"/>
    </source>
</evidence>
<dbReference type="EMBL" id="CP030032">
    <property type="protein sequence ID" value="AWV90210.1"/>
    <property type="molecule type" value="Genomic_DNA"/>
</dbReference>
<feature type="transmembrane region" description="Helical" evidence="1">
    <location>
        <begin position="21"/>
        <end position="45"/>
    </location>
</feature>
<reference evidence="2 3" key="1">
    <citation type="submission" date="2018-06" db="EMBL/GenBank/DDBJ databases">
        <title>Lujinxingia sediminis gen. nov. sp. nov., a new facultative anaerobic member of the class Deltaproteobacteria, and proposal of Lujinxingaceae fam. nov.</title>
        <authorList>
            <person name="Guo L.-Y."/>
            <person name="Li C.-M."/>
            <person name="Wang S."/>
            <person name="Du Z.-J."/>
        </authorList>
    </citation>
    <scope>NUCLEOTIDE SEQUENCE [LARGE SCALE GENOMIC DNA]</scope>
    <source>
        <strain evidence="2 3">FA350</strain>
    </source>
</reference>
<keyword evidence="1" id="KW-0812">Transmembrane</keyword>
<name>A0A2Z4FMZ2_9DELT</name>
<keyword evidence="1" id="KW-1133">Transmembrane helix</keyword>